<name>A0A9P9YKC9_9MUSC</name>
<evidence type="ECO:0000256" key="1">
    <source>
        <dbReference type="SAM" id="MobiDB-lite"/>
    </source>
</evidence>
<comment type="caution">
    <text evidence="2">The sequence shown here is derived from an EMBL/GenBank/DDBJ whole genome shotgun (WGS) entry which is preliminary data.</text>
</comment>
<proteinExistence type="predicted"/>
<sequence>MTATEALHWHMNMTMTAELAIGSAQQASDLTQMPQKQQTANSKQRREQALNETAAPQPGSVEERAQPNSCFQSQLFGTWGPRAHSISDSRWPVRLAPFAWRHDGWSPPPTAPQSSPCPWIRANPRHQSNMAA</sequence>
<feature type="region of interest" description="Disordered" evidence="1">
    <location>
        <begin position="25"/>
        <end position="68"/>
    </location>
</feature>
<protein>
    <submittedName>
        <fullName evidence="2">Uncharacterized protein</fullName>
    </submittedName>
</protein>
<accession>A0A9P9YKC9</accession>
<gene>
    <name evidence="2" type="ORF">M5D96_008359</name>
</gene>
<feature type="region of interest" description="Disordered" evidence="1">
    <location>
        <begin position="103"/>
        <end position="132"/>
    </location>
</feature>
<reference evidence="2" key="1">
    <citation type="journal article" date="2023" name="Genome Biol. Evol.">
        <title>Long-read-based Genome Assembly of Drosophila gunungcola Reveals Fewer Chemosensory Genes in Flower-breeding Species.</title>
        <authorList>
            <person name="Negi A."/>
            <person name="Liao B.Y."/>
            <person name="Yeh S.D."/>
        </authorList>
    </citation>
    <scope>NUCLEOTIDE SEQUENCE</scope>
    <source>
        <strain evidence="2">Sukarami</strain>
    </source>
</reference>
<organism evidence="2 3">
    <name type="scientific">Drosophila gunungcola</name>
    <name type="common">fruit fly</name>
    <dbReference type="NCBI Taxonomy" id="103775"/>
    <lineage>
        <taxon>Eukaryota</taxon>
        <taxon>Metazoa</taxon>
        <taxon>Ecdysozoa</taxon>
        <taxon>Arthropoda</taxon>
        <taxon>Hexapoda</taxon>
        <taxon>Insecta</taxon>
        <taxon>Pterygota</taxon>
        <taxon>Neoptera</taxon>
        <taxon>Endopterygota</taxon>
        <taxon>Diptera</taxon>
        <taxon>Brachycera</taxon>
        <taxon>Muscomorpha</taxon>
        <taxon>Ephydroidea</taxon>
        <taxon>Drosophilidae</taxon>
        <taxon>Drosophila</taxon>
        <taxon>Sophophora</taxon>
    </lineage>
</organism>
<evidence type="ECO:0000313" key="2">
    <source>
        <dbReference type="EMBL" id="KAI8038461.1"/>
    </source>
</evidence>
<dbReference type="AlphaFoldDB" id="A0A9P9YKC9"/>
<feature type="compositionally biased region" description="Polar residues" evidence="1">
    <location>
        <begin position="25"/>
        <end position="42"/>
    </location>
</feature>
<keyword evidence="3" id="KW-1185">Reference proteome</keyword>
<evidence type="ECO:0000313" key="3">
    <source>
        <dbReference type="Proteomes" id="UP001059596"/>
    </source>
</evidence>
<dbReference type="Proteomes" id="UP001059596">
    <property type="component" value="Unassembled WGS sequence"/>
</dbReference>
<dbReference type="EMBL" id="JAMKOV010000007">
    <property type="protein sequence ID" value="KAI8038461.1"/>
    <property type="molecule type" value="Genomic_DNA"/>
</dbReference>